<organism evidence="1 2">
    <name type="scientific">Spodoptera littoralis</name>
    <name type="common">Egyptian cotton leafworm</name>
    <dbReference type="NCBI Taxonomy" id="7109"/>
    <lineage>
        <taxon>Eukaryota</taxon>
        <taxon>Metazoa</taxon>
        <taxon>Ecdysozoa</taxon>
        <taxon>Arthropoda</taxon>
        <taxon>Hexapoda</taxon>
        <taxon>Insecta</taxon>
        <taxon>Pterygota</taxon>
        <taxon>Neoptera</taxon>
        <taxon>Endopterygota</taxon>
        <taxon>Lepidoptera</taxon>
        <taxon>Glossata</taxon>
        <taxon>Ditrysia</taxon>
        <taxon>Noctuoidea</taxon>
        <taxon>Noctuidae</taxon>
        <taxon>Amphipyrinae</taxon>
        <taxon>Spodoptera</taxon>
    </lineage>
</organism>
<name>A0A9P0N1N8_SPOLI</name>
<sequence length="104" mass="12358">MRKWRGEKLHYGGLGGIEVLFYQRSVCGSNVRSVRCKLHNIYTNCIYINARMTFISTCLTQMVFWKNCCFISIRLLWSCGSYRIDRMVELRTKICLFVFSYFVI</sequence>
<proteinExistence type="predicted"/>
<reference evidence="1" key="1">
    <citation type="submission" date="2022-02" db="EMBL/GenBank/DDBJ databases">
        <authorList>
            <person name="King R."/>
        </authorList>
    </citation>
    <scope>NUCLEOTIDE SEQUENCE</scope>
</reference>
<evidence type="ECO:0000313" key="1">
    <source>
        <dbReference type="EMBL" id="CAH1638285.1"/>
    </source>
</evidence>
<gene>
    <name evidence="1" type="ORF">SPLIT_LOCUS3643</name>
</gene>
<dbReference type="AlphaFoldDB" id="A0A9P0N1N8"/>
<keyword evidence="2" id="KW-1185">Reference proteome</keyword>
<protein>
    <submittedName>
        <fullName evidence="1">Uncharacterized protein</fullName>
    </submittedName>
</protein>
<evidence type="ECO:0000313" key="2">
    <source>
        <dbReference type="Proteomes" id="UP001153321"/>
    </source>
</evidence>
<accession>A0A9P0N1N8</accession>
<dbReference type="Proteomes" id="UP001153321">
    <property type="component" value="Chromosome 17"/>
</dbReference>
<dbReference type="EMBL" id="LR824548">
    <property type="protein sequence ID" value="CAH1638285.1"/>
    <property type="molecule type" value="Genomic_DNA"/>
</dbReference>